<organism evidence="2 3">
    <name type="scientific">Teladorsagia circumcincta</name>
    <name type="common">Brown stomach worm</name>
    <name type="synonym">Ostertagia circumcincta</name>
    <dbReference type="NCBI Taxonomy" id="45464"/>
    <lineage>
        <taxon>Eukaryota</taxon>
        <taxon>Metazoa</taxon>
        <taxon>Ecdysozoa</taxon>
        <taxon>Nematoda</taxon>
        <taxon>Chromadorea</taxon>
        <taxon>Rhabditida</taxon>
        <taxon>Rhabditina</taxon>
        <taxon>Rhabditomorpha</taxon>
        <taxon>Strongyloidea</taxon>
        <taxon>Trichostrongylidae</taxon>
        <taxon>Teladorsagia</taxon>
    </lineage>
</organism>
<feature type="non-terminal residue" evidence="2">
    <location>
        <position position="112"/>
    </location>
</feature>
<gene>
    <name evidence="2" type="ORF">TELCIR_22080</name>
</gene>
<dbReference type="Gene3D" id="3.30.420.10">
    <property type="entry name" value="Ribonuclease H-like superfamily/Ribonuclease H"/>
    <property type="match status" value="1"/>
</dbReference>
<protein>
    <recommendedName>
        <fullName evidence="1">Tc1-like transposase DDE domain-containing protein</fullName>
    </recommendedName>
</protein>
<dbReference type="AlphaFoldDB" id="A0A2G9TGQ2"/>
<evidence type="ECO:0000313" key="3">
    <source>
        <dbReference type="Proteomes" id="UP000230423"/>
    </source>
</evidence>
<dbReference type="InterPro" id="IPR036397">
    <property type="entry name" value="RNaseH_sf"/>
</dbReference>
<sequence>MLQWSRNRTSMPNSGDLDRYGYEDNLETTMLPFALQSIGMGFIFQQDNDAMHTSGHIRVWFKMRHVQVLDWPSQSPDLNPIEHFWNELARRMKSKTARNSAETLLNLKKLGK</sequence>
<dbReference type="Proteomes" id="UP000230423">
    <property type="component" value="Unassembled WGS sequence"/>
</dbReference>
<dbReference type="InterPro" id="IPR038717">
    <property type="entry name" value="Tc1-like_DDE_dom"/>
</dbReference>
<evidence type="ECO:0000259" key="1">
    <source>
        <dbReference type="Pfam" id="PF13358"/>
    </source>
</evidence>
<keyword evidence="3" id="KW-1185">Reference proteome</keyword>
<feature type="domain" description="Tc1-like transposase DDE" evidence="1">
    <location>
        <begin position="41"/>
        <end position="102"/>
    </location>
</feature>
<evidence type="ECO:0000313" key="2">
    <source>
        <dbReference type="EMBL" id="PIO56520.1"/>
    </source>
</evidence>
<reference evidence="2 3" key="1">
    <citation type="submission" date="2015-09" db="EMBL/GenBank/DDBJ databases">
        <title>Draft genome of the parasitic nematode Teladorsagia circumcincta isolate WARC Sus (inbred).</title>
        <authorList>
            <person name="Mitreva M."/>
        </authorList>
    </citation>
    <scope>NUCLEOTIDE SEQUENCE [LARGE SCALE GENOMIC DNA]</scope>
    <source>
        <strain evidence="2 3">S</strain>
    </source>
</reference>
<dbReference type="OrthoDB" id="5824123at2759"/>
<accession>A0A2G9TGQ2</accession>
<name>A0A2G9TGQ2_TELCI</name>
<proteinExistence type="predicted"/>
<dbReference type="GO" id="GO:0003676">
    <property type="term" value="F:nucleic acid binding"/>
    <property type="evidence" value="ECO:0007669"/>
    <property type="project" value="InterPro"/>
</dbReference>
<dbReference type="EMBL" id="KZ375497">
    <property type="protein sequence ID" value="PIO56520.1"/>
    <property type="molecule type" value="Genomic_DNA"/>
</dbReference>
<dbReference type="Pfam" id="PF13358">
    <property type="entry name" value="DDE_3"/>
    <property type="match status" value="1"/>
</dbReference>